<keyword evidence="1" id="KW-0472">Membrane</keyword>
<keyword evidence="1" id="KW-0812">Transmembrane</keyword>
<feature type="transmembrane region" description="Helical" evidence="1">
    <location>
        <begin position="41"/>
        <end position="63"/>
    </location>
</feature>
<evidence type="ECO:0000256" key="1">
    <source>
        <dbReference type="SAM" id="Phobius"/>
    </source>
</evidence>
<name>A0A6C0DZA2_9ZZZZ</name>
<dbReference type="AlphaFoldDB" id="A0A6C0DZA2"/>
<accession>A0A6C0DZA2</accession>
<proteinExistence type="predicted"/>
<organism evidence="2">
    <name type="scientific">viral metagenome</name>
    <dbReference type="NCBI Taxonomy" id="1070528"/>
    <lineage>
        <taxon>unclassified sequences</taxon>
        <taxon>metagenomes</taxon>
        <taxon>organismal metagenomes</taxon>
    </lineage>
</organism>
<evidence type="ECO:0000313" key="2">
    <source>
        <dbReference type="EMBL" id="QHT20495.1"/>
    </source>
</evidence>
<dbReference type="EMBL" id="MN739678">
    <property type="protein sequence ID" value="QHT20495.1"/>
    <property type="molecule type" value="Genomic_DNA"/>
</dbReference>
<keyword evidence="1" id="KW-1133">Transmembrane helix</keyword>
<feature type="transmembrane region" description="Helical" evidence="1">
    <location>
        <begin position="12"/>
        <end position="35"/>
    </location>
</feature>
<protein>
    <submittedName>
        <fullName evidence="2">Uncharacterized protein</fullName>
    </submittedName>
</protein>
<sequence length="79" mass="9072">MLDINHLINWKKFTITVIIGYAVSWIYFLVSLALFRTIFGIVKGAAVAYLSSWLVWILTAYLLHSINQTGDKGYNNIYN</sequence>
<reference evidence="2" key="1">
    <citation type="journal article" date="2020" name="Nature">
        <title>Giant virus diversity and host interactions through global metagenomics.</title>
        <authorList>
            <person name="Schulz F."/>
            <person name="Roux S."/>
            <person name="Paez-Espino D."/>
            <person name="Jungbluth S."/>
            <person name="Walsh D.A."/>
            <person name="Denef V.J."/>
            <person name="McMahon K.D."/>
            <person name="Konstantinidis K.T."/>
            <person name="Eloe-Fadrosh E.A."/>
            <person name="Kyrpides N.C."/>
            <person name="Woyke T."/>
        </authorList>
    </citation>
    <scope>NUCLEOTIDE SEQUENCE</scope>
    <source>
        <strain evidence="2">GVMAG-M-3300023174-60</strain>
    </source>
</reference>